<feature type="compositionally biased region" description="Low complexity" evidence="1">
    <location>
        <begin position="226"/>
        <end position="240"/>
    </location>
</feature>
<accession>A0A3S5IT47</accession>
<gene>
    <name evidence="3" type="ORF">Tco025E_05099</name>
</gene>
<keyword evidence="4" id="KW-1185">Reference proteome</keyword>
<feature type="transmembrane region" description="Helical" evidence="2">
    <location>
        <begin position="315"/>
        <end position="337"/>
    </location>
</feature>
<feature type="transmembrane region" description="Helical" evidence="2">
    <location>
        <begin position="57"/>
        <end position="81"/>
    </location>
</feature>
<keyword evidence="2" id="KW-0812">Transmembrane</keyword>
<dbReference type="Proteomes" id="UP000284403">
    <property type="component" value="Unassembled WGS sequence"/>
</dbReference>
<dbReference type="AlphaFoldDB" id="A0A3S5IT47"/>
<evidence type="ECO:0000313" key="3">
    <source>
        <dbReference type="EMBL" id="RNF16720.1"/>
    </source>
</evidence>
<feature type="transmembrane region" description="Helical" evidence="2">
    <location>
        <begin position="389"/>
        <end position="408"/>
    </location>
</feature>
<comment type="caution">
    <text evidence="3">The sequence shown here is derived from an EMBL/GenBank/DDBJ whole genome shotgun (WGS) entry which is preliminary data.</text>
</comment>
<reference evidence="3 4" key="1">
    <citation type="journal article" date="2018" name="BMC Genomics">
        <title>Genomic comparison of Trypanosoma conorhini and Trypanosoma rangeli to Trypanosoma cruzi strains of high and low virulence.</title>
        <authorList>
            <person name="Bradwell K.R."/>
            <person name="Koparde V.N."/>
            <person name="Matveyev A.V."/>
            <person name="Serrano M.G."/>
            <person name="Alves J.M."/>
            <person name="Parikh H."/>
            <person name="Huang B."/>
            <person name="Lee V."/>
            <person name="Espinosa-Alvarez O."/>
            <person name="Ortiz P.A."/>
            <person name="Costa-Martins A.G."/>
            <person name="Teixeira M.M."/>
            <person name="Buck G.A."/>
        </authorList>
    </citation>
    <scope>NUCLEOTIDE SEQUENCE [LARGE SCALE GENOMIC DNA]</scope>
    <source>
        <strain evidence="3 4">025E</strain>
    </source>
</reference>
<feature type="transmembrane region" description="Helical" evidence="2">
    <location>
        <begin position="21"/>
        <end position="45"/>
    </location>
</feature>
<dbReference type="OrthoDB" id="248031at2759"/>
<dbReference type="RefSeq" id="XP_029227899.1">
    <property type="nucleotide sequence ID" value="XM_029372002.1"/>
</dbReference>
<dbReference type="GeneID" id="40318710"/>
<evidence type="ECO:0000313" key="4">
    <source>
        <dbReference type="Proteomes" id="UP000284403"/>
    </source>
</evidence>
<evidence type="ECO:0000256" key="2">
    <source>
        <dbReference type="SAM" id="Phobius"/>
    </source>
</evidence>
<feature type="region of interest" description="Disordered" evidence="1">
    <location>
        <begin position="169"/>
        <end position="192"/>
    </location>
</feature>
<keyword evidence="2" id="KW-0472">Membrane</keyword>
<proteinExistence type="predicted"/>
<evidence type="ECO:0008006" key="5">
    <source>
        <dbReference type="Google" id="ProtNLM"/>
    </source>
</evidence>
<keyword evidence="2" id="KW-1133">Transmembrane helix</keyword>
<protein>
    <recommendedName>
        <fullName evidence="5">Transmembrane protein</fullName>
    </recommendedName>
</protein>
<organism evidence="3 4">
    <name type="scientific">Trypanosoma conorhini</name>
    <dbReference type="NCBI Taxonomy" id="83891"/>
    <lineage>
        <taxon>Eukaryota</taxon>
        <taxon>Discoba</taxon>
        <taxon>Euglenozoa</taxon>
        <taxon>Kinetoplastea</taxon>
        <taxon>Metakinetoplastina</taxon>
        <taxon>Trypanosomatida</taxon>
        <taxon>Trypanosomatidae</taxon>
        <taxon>Trypanosoma</taxon>
    </lineage>
</organism>
<feature type="region of interest" description="Disordered" evidence="1">
    <location>
        <begin position="226"/>
        <end position="248"/>
    </location>
</feature>
<dbReference type="EMBL" id="MKKU01000285">
    <property type="protein sequence ID" value="RNF16720.1"/>
    <property type="molecule type" value="Genomic_DNA"/>
</dbReference>
<evidence type="ECO:0000256" key="1">
    <source>
        <dbReference type="SAM" id="MobiDB-lite"/>
    </source>
</evidence>
<name>A0A3S5IT47_9TRYP</name>
<sequence length="422" mass="45443">MPPPSNCSALPYSSSTRLNCIMCMAAAVCAVLAGILLLVQYFGFFYSSALRSVFNDVFVVVVVVQVLQAVQLFIFALMTVLRGERVVDAGGCSPSGMTYAMCNVNASIHQCLDAMGQVLQTVFFVVLANSRRLSSLEQVGNSDDGRIFRTSEGGSQGAAHFLWEHGLSSSGVSSTSGITQPSHGRSDDRRKRRCMCSRQSEAAGRGFPFFFCSCYRRFFSCCGGPPPSTNRTTRNSRSSGGSDGSPAHDTVAAAAAATATAAAAAATSASDSVAAGTSVSVSVLQWPLVSNSDDVDVTTAEHPMRHALLRLTWKFYLVAFLYASVSLLLCWILLLYVPDIVVVPRHNGAHLETPRTLDNTLFFSQKFAWCWIPATADLSPQAGLWQKSVLVLLQVAAAYAWPVIFFLVRCMRTPRCGVLPLP</sequence>